<dbReference type="InterPro" id="IPR052340">
    <property type="entry name" value="RNase_Y/CdgJ"/>
</dbReference>
<dbReference type="SUPFAM" id="SSF109604">
    <property type="entry name" value="HD-domain/PDEase-like"/>
    <property type="match status" value="1"/>
</dbReference>
<dbReference type="AlphaFoldDB" id="A0A7W2IAQ3"/>
<evidence type="ECO:0000259" key="1">
    <source>
        <dbReference type="PROSITE" id="PS51833"/>
    </source>
</evidence>
<keyword evidence="3" id="KW-1185">Reference proteome</keyword>
<dbReference type="Gene3D" id="1.10.3210.10">
    <property type="entry name" value="Hypothetical protein af1432"/>
    <property type="match status" value="1"/>
</dbReference>
<proteinExistence type="predicted"/>
<name>A0A7W2IAQ3_9BURK</name>
<reference evidence="2 3" key="1">
    <citation type="submission" date="2020-07" db="EMBL/GenBank/DDBJ databases">
        <title>Novel species isolated from subtropical streams in China.</title>
        <authorList>
            <person name="Lu H."/>
        </authorList>
    </citation>
    <scope>NUCLEOTIDE SEQUENCE [LARGE SCALE GENOMIC DNA]</scope>
    <source>
        <strain evidence="2 3">LX20W</strain>
    </source>
</reference>
<sequence length="276" mass="29650">MEKLRDFAQIVSQAERGELVFPTSVNAALRLQLALADPDCATDDVVRKVLAEPQLAARTVALSNSAVFNRRGPLVTGVRTAVLRVGYRNLYTMAAAMVVRQFGSRIRDPQLRAMAGQLWRHTAHVAALAHVLARHVTAVDADTALFAGIVHEAGGFYLLSRADELPGLLDDPAEWMGAAREIITREMMRKLAIPEPVALAIVALRGATLTPPPAGLRDTLLLAKRLAPVASPLALPVDATGTDQALEDYVRDNARLDDVLRQSAADADSMSAALLV</sequence>
<dbReference type="Proteomes" id="UP000534388">
    <property type="component" value="Unassembled WGS sequence"/>
</dbReference>
<dbReference type="PANTHER" id="PTHR33525">
    <property type="match status" value="1"/>
</dbReference>
<comment type="caution">
    <text evidence="2">The sequence shown here is derived from an EMBL/GenBank/DDBJ whole genome shotgun (WGS) entry which is preliminary data.</text>
</comment>
<evidence type="ECO:0000313" key="2">
    <source>
        <dbReference type="EMBL" id="MBA5636345.1"/>
    </source>
</evidence>
<dbReference type="PROSITE" id="PS51833">
    <property type="entry name" value="HDOD"/>
    <property type="match status" value="1"/>
</dbReference>
<dbReference type="InterPro" id="IPR013976">
    <property type="entry name" value="HDOD"/>
</dbReference>
<dbReference type="Pfam" id="PF08668">
    <property type="entry name" value="HDOD"/>
    <property type="match status" value="1"/>
</dbReference>
<dbReference type="RefSeq" id="WP_182160482.1">
    <property type="nucleotide sequence ID" value="NZ_JACEZT010000002.1"/>
</dbReference>
<evidence type="ECO:0000313" key="3">
    <source>
        <dbReference type="Proteomes" id="UP000534388"/>
    </source>
</evidence>
<gene>
    <name evidence="2" type="ORF">H3H37_04685</name>
</gene>
<dbReference type="EMBL" id="JACEZT010000002">
    <property type="protein sequence ID" value="MBA5636345.1"/>
    <property type="molecule type" value="Genomic_DNA"/>
</dbReference>
<feature type="domain" description="HDOD" evidence="1">
    <location>
        <begin position="21"/>
        <end position="207"/>
    </location>
</feature>
<protein>
    <submittedName>
        <fullName evidence="2">HDOD domain-containing protein</fullName>
    </submittedName>
</protein>
<accession>A0A7W2IAQ3</accession>
<organism evidence="2 3">
    <name type="scientific">Rugamonas brunnea</name>
    <dbReference type="NCBI Taxonomy" id="2758569"/>
    <lineage>
        <taxon>Bacteria</taxon>
        <taxon>Pseudomonadati</taxon>
        <taxon>Pseudomonadota</taxon>
        <taxon>Betaproteobacteria</taxon>
        <taxon>Burkholderiales</taxon>
        <taxon>Oxalobacteraceae</taxon>
        <taxon>Telluria group</taxon>
        <taxon>Rugamonas</taxon>
    </lineage>
</organism>
<dbReference type="PANTHER" id="PTHR33525:SF3">
    <property type="entry name" value="RIBONUCLEASE Y"/>
    <property type="match status" value="1"/>
</dbReference>